<organism evidence="7 8">
    <name type="scientific">Bombyx mori</name>
    <name type="common">Silk moth</name>
    <dbReference type="NCBI Taxonomy" id="7091"/>
    <lineage>
        <taxon>Eukaryota</taxon>
        <taxon>Metazoa</taxon>
        <taxon>Ecdysozoa</taxon>
        <taxon>Arthropoda</taxon>
        <taxon>Hexapoda</taxon>
        <taxon>Insecta</taxon>
        <taxon>Pterygota</taxon>
        <taxon>Neoptera</taxon>
        <taxon>Endopterygota</taxon>
        <taxon>Lepidoptera</taxon>
        <taxon>Glossata</taxon>
        <taxon>Ditrysia</taxon>
        <taxon>Bombycoidea</taxon>
        <taxon>Bombycidae</taxon>
        <taxon>Bombycinae</taxon>
        <taxon>Bombyx</taxon>
    </lineage>
</organism>
<dbReference type="GO" id="GO:0022857">
    <property type="term" value="F:transmembrane transporter activity"/>
    <property type="evidence" value="ECO:0007669"/>
    <property type="project" value="InterPro"/>
</dbReference>
<evidence type="ECO:0000259" key="6">
    <source>
        <dbReference type="PROSITE" id="PS50850"/>
    </source>
</evidence>
<feature type="transmembrane region" description="Helical" evidence="5">
    <location>
        <begin position="310"/>
        <end position="332"/>
    </location>
</feature>
<keyword evidence="2 5" id="KW-0812">Transmembrane</keyword>
<feature type="domain" description="Major facilitator superfamily (MFS) profile" evidence="6">
    <location>
        <begin position="179"/>
        <end position="594"/>
    </location>
</feature>
<evidence type="ECO:0000256" key="2">
    <source>
        <dbReference type="ARBA" id="ARBA00022692"/>
    </source>
</evidence>
<keyword evidence="3 5" id="KW-1133">Transmembrane helix</keyword>
<proteinExistence type="predicted"/>
<dbReference type="Proteomes" id="UP000005204">
    <property type="component" value="Unassembled WGS sequence"/>
</dbReference>
<feature type="transmembrane region" description="Helical" evidence="5">
    <location>
        <begin position="453"/>
        <end position="475"/>
    </location>
</feature>
<reference evidence="8" key="1">
    <citation type="journal article" date="2008" name="Insect Biochem. Mol. Biol.">
        <title>The genome of a lepidopteran model insect, the silkworm Bombyx mori.</title>
        <authorList>
            <consortium name="International Silkworm Genome Consortium"/>
        </authorList>
    </citation>
    <scope>NUCLEOTIDE SEQUENCE [LARGE SCALE GENOMIC DNA]</scope>
    <source>
        <strain evidence="8">p50T</strain>
    </source>
</reference>
<dbReference type="InterPro" id="IPR005828">
    <property type="entry name" value="MFS_sugar_transport-like"/>
</dbReference>
<evidence type="ECO:0000256" key="1">
    <source>
        <dbReference type="ARBA" id="ARBA00004141"/>
    </source>
</evidence>
<evidence type="ECO:0000256" key="4">
    <source>
        <dbReference type="ARBA" id="ARBA00023136"/>
    </source>
</evidence>
<comment type="subcellular location">
    <subcellularLocation>
        <location evidence="1">Membrane</location>
        <topology evidence="1">Multi-pass membrane protein</topology>
    </subcellularLocation>
</comment>
<dbReference type="Pfam" id="PF00083">
    <property type="entry name" value="Sugar_tr"/>
    <property type="match status" value="1"/>
</dbReference>
<protein>
    <recommendedName>
        <fullName evidence="6">Major facilitator superfamily (MFS) profile domain-containing protein</fullName>
    </recommendedName>
</protein>
<evidence type="ECO:0000313" key="7">
    <source>
        <dbReference type="EnsemblMetazoa" id="XP_021203800.1"/>
    </source>
</evidence>
<evidence type="ECO:0000313" key="8">
    <source>
        <dbReference type="Proteomes" id="UP000005204"/>
    </source>
</evidence>
<feature type="transmembrane region" description="Helical" evidence="5">
    <location>
        <begin position="566"/>
        <end position="587"/>
    </location>
</feature>
<sequence>MVVKENIDLEHVLSKFSLKRMFYVKFLSLLLFSGVTNSFYNVNYVFAAADVRYRCKYPECDNKNSEVLNFTFDNGKCTKYALLNKAEYCSVENIDLSRGTSCKEWVYEEKGSFVEELGTACEDWKRTLVGTVHSFGYMIGLLIVGPLADKCRYECERNHSLVGSALNLSLKAGKCYKYSLIDENGDCSVDNFNVSNVEACKEWAYDEPESFVAEFQLGCQEWKRTLVGTVHSFGYMLGLLLLGPISDKVGRKKLLVFTGIVGGILGFSRSIISYYWAYIALELLEALLGDSYSPNYMLGVEMVAKQNRVFFGPLMIGSMSVAGILLSLVAWLLPNWRLFLRVIYSPALIFILYGFFLDESVRWLLIKGKKEEAKKILRKAAEISNLYLDEETLDSIESEKSTDCTSFIKLLKMTIMSRKLLLRFLACLCMWITSTFNKYALLINSVSLEGNKYVNYALIAFADLPASITLIFILIKFKRKGSLMFSFFLTGLFCVIQSLVPKGYSTLSLSLFFMGKLASAQSYATVYLYTSELFPTYTRNTMHAVCSSVGRIGSILAPQTPLLRQFWPGLPSVIIGSLSVITGMIVMMMPDTAEDVLPDTIKEAEALGMKTVKDKKAVVKLLK</sequence>
<keyword evidence="4 5" id="KW-0472">Membrane</keyword>
<dbReference type="InterPro" id="IPR005829">
    <property type="entry name" value="Sugar_transporter_CS"/>
</dbReference>
<feature type="transmembrane region" description="Helical" evidence="5">
    <location>
        <begin position="482"/>
        <end position="500"/>
    </location>
</feature>
<dbReference type="GeneID" id="101740921"/>
<dbReference type="SUPFAM" id="SSF103473">
    <property type="entry name" value="MFS general substrate transporter"/>
    <property type="match status" value="1"/>
</dbReference>
<evidence type="ECO:0000256" key="5">
    <source>
        <dbReference type="SAM" id="Phobius"/>
    </source>
</evidence>
<feature type="transmembrane region" description="Helical" evidence="5">
    <location>
        <begin position="338"/>
        <end position="357"/>
    </location>
</feature>
<dbReference type="PROSITE" id="PS50850">
    <property type="entry name" value="MFS"/>
    <property type="match status" value="1"/>
</dbReference>
<dbReference type="GO" id="GO:0016020">
    <property type="term" value="C:membrane"/>
    <property type="evidence" value="ECO:0007669"/>
    <property type="project" value="UniProtKB-SubCell"/>
</dbReference>
<keyword evidence="8" id="KW-1185">Reference proteome</keyword>
<dbReference type="AlphaFoldDB" id="A0A8R2HPZ6"/>
<feature type="transmembrane region" description="Helical" evidence="5">
    <location>
        <begin position="254"/>
        <end position="272"/>
    </location>
</feature>
<dbReference type="InterPro" id="IPR020846">
    <property type="entry name" value="MFS_dom"/>
</dbReference>
<dbReference type="InterPro" id="IPR036259">
    <property type="entry name" value="MFS_trans_sf"/>
</dbReference>
<name>A0A8R2HPZ6_BOMMO</name>
<feature type="transmembrane region" description="Helical" evidence="5">
    <location>
        <begin position="225"/>
        <end position="242"/>
    </location>
</feature>
<accession>A0A8R2HPZ6</accession>
<dbReference type="RefSeq" id="XP_021203800.1">
    <property type="nucleotide sequence ID" value="XM_021348125.3"/>
</dbReference>
<feature type="transmembrane region" description="Helical" evidence="5">
    <location>
        <begin position="21"/>
        <end position="40"/>
    </location>
</feature>
<dbReference type="PANTHER" id="PTHR24064">
    <property type="entry name" value="SOLUTE CARRIER FAMILY 22 MEMBER"/>
    <property type="match status" value="1"/>
</dbReference>
<feature type="transmembrane region" description="Helical" evidence="5">
    <location>
        <begin position="420"/>
        <end position="441"/>
    </location>
</feature>
<evidence type="ECO:0000256" key="3">
    <source>
        <dbReference type="ARBA" id="ARBA00022989"/>
    </source>
</evidence>
<dbReference type="Gene3D" id="1.20.1250.20">
    <property type="entry name" value="MFS general substrate transporter like domains"/>
    <property type="match status" value="1"/>
</dbReference>
<dbReference type="EnsemblMetazoa" id="XM_021348125.2">
    <property type="protein sequence ID" value="XP_021203800.1"/>
    <property type="gene ID" value="LOC101740921"/>
</dbReference>
<reference evidence="7" key="2">
    <citation type="submission" date="2022-06" db="UniProtKB">
        <authorList>
            <consortium name="EnsemblMetazoa"/>
        </authorList>
    </citation>
    <scope>IDENTIFICATION</scope>
    <source>
        <strain evidence="7">p50T (Dazao)</strain>
    </source>
</reference>
<dbReference type="PROSITE" id="PS00216">
    <property type="entry name" value="SUGAR_TRANSPORT_1"/>
    <property type="match status" value="1"/>
</dbReference>